<dbReference type="RefSeq" id="WP_241036690.1">
    <property type="nucleotide sequence ID" value="NZ_BAAAJF010000039.1"/>
</dbReference>
<keyword evidence="8" id="KW-1185">Reference proteome</keyword>
<comment type="subcellular location">
    <subcellularLocation>
        <location evidence="1">Membrane</location>
        <topology evidence="1">Multi-pass membrane protein</topology>
    </subcellularLocation>
</comment>
<reference evidence="7 8" key="1">
    <citation type="submission" date="2022-03" db="EMBL/GenBank/DDBJ databases">
        <title>Pseudonocardia alaer sp. nov., a novel actinomycete isolated from reed forest soil.</title>
        <authorList>
            <person name="Wang L."/>
        </authorList>
    </citation>
    <scope>NUCLEOTIDE SEQUENCE [LARGE SCALE GENOMIC DNA]</scope>
    <source>
        <strain evidence="7 8">Y-16303</strain>
    </source>
</reference>
<gene>
    <name evidence="7" type="ORF">MMF94_13345</name>
</gene>
<evidence type="ECO:0000313" key="7">
    <source>
        <dbReference type="EMBL" id="MCH6166668.1"/>
    </source>
</evidence>
<evidence type="ECO:0000256" key="3">
    <source>
        <dbReference type="ARBA" id="ARBA00022989"/>
    </source>
</evidence>
<name>A0ABS9TDS3_9PSEU</name>
<keyword evidence="3 5" id="KW-1133">Transmembrane helix</keyword>
<feature type="domain" description="Integral membrane bound transporter" evidence="6">
    <location>
        <begin position="37"/>
        <end position="160"/>
    </location>
</feature>
<organism evidence="7 8">
    <name type="scientific">Pseudonocardia alaniniphila</name>
    <dbReference type="NCBI Taxonomy" id="75291"/>
    <lineage>
        <taxon>Bacteria</taxon>
        <taxon>Bacillati</taxon>
        <taxon>Actinomycetota</taxon>
        <taxon>Actinomycetes</taxon>
        <taxon>Pseudonocardiales</taxon>
        <taxon>Pseudonocardiaceae</taxon>
        <taxon>Pseudonocardia</taxon>
    </lineage>
</organism>
<dbReference type="Proteomes" id="UP001299970">
    <property type="component" value="Unassembled WGS sequence"/>
</dbReference>
<proteinExistence type="predicted"/>
<evidence type="ECO:0000256" key="1">
    <source>
        <dbReference type="ARBA" id="ARBA00004141"/>
    </source>
</evidence>
<evidence type="ECO:0000259" key="6">
    <source>
        <dbReference type="Pfam" id="PF13515"/>
    </source>
</evidence>
<accession>A0ABS9TDS3</accession>
<sequence length="367" mass="39125">MPAAVRLDRLDVRLRRATQRLRASAIPITQCAVAAGLAWFVAHDLIGHQRPFFAPIAAVISLGVSLGNRLRRVVELVLGVSLGVLVGDLLISAIGSGAWQIVLVVGLAMAIAVFADGATLLVAQAASSAVLVATLLPPGQQGGIDRCVDALIGGAVGVLVVAVLPTDPVGPVRRQARALLDELATVLDLIADALRNRDSGAAAPALERARASQPLIDELRAALRAGQEVTAVSPLFRRRRRVLGRFAELAERADYAMRNARVLGRRVYVALENDEPVTPELPDLLGELSSAVRALTDQLGREGDRERAREPVLDVVRHSSELSDEWTGGPSEQVIVAQLRSIALDLLQATGMTRAEAREAMRHQPQP</sequence>
<protein>
    <submittedName>
        <fullName evidence="7">FUSC family protein</fullName>
    </submittedName>
</protein>
<keyword evidence="4 5" id="KW-0472">Membrane</keyword>
<dbReference type="InterPro" id="IPR049453">
    <property type="entry name" value="Memb_transporter_dom"/>
</dbReference>
<evidence type="ECO:0000256" key="5">
    <source>
        <dbReference type="SAM" id="Phobius"/>
    </source>
</evidence>
<feature type="transmembrane region" description="Helical" evidence="5">
    <location>
        <begin position="21"/>
        <end position="40"/>
    </location>
</feature>
<feature type="transmembrane region" description="Helical" evidence="5">
    <location>
        <begin position="77"/>
        <end position="101"/>
    </location>
</feature>
<comment type="caution">
    <text evidence="7">The sequence shown here is derived from an EMBL/GenBank/DDBJ whole genome shotgun (WGS) entry which is preliminary data.</text>
</comment>
<evidence type="ECO:0000256" key="2">
    <source>
        <dbReference type="ARBA" id="ARBA00022692"/>
    </source>
</evidence>
<evidence type="ECO:0000256" key="4">
    <source>
        <dbReference type="ARBA" id="ARBA00023136"/>
    </source>
</evidence>
<keyword evidence="2 5" id="KW-0812">Transmembrane</keyword>
<feature type="transmembrane region" description="Helical" evidence="5">
    <location>
        <begin position="107"/>
        <end position="136"/>
    </location>
</feature>
<dbReference type="Pfam" id="PF13515">
    <property type="entry name" value="FUSC_2"/>
    <property type="match status" value="1"/>
</dbReference>
<dbReference type="EMBL" id="JAKXMK010000010">
    <property type="protein sequence ID" value="MCH6166668.1"/>
    <property type="molecule type" value="Genomic_DNA"/>
</dbReference>
<evidence type="ECO:0000313" key="8">
    <source>
        <dbReference type="Proteomes" id="UP001299970"/>
    </source>
</evidence>